<reference evidence="1" key="1">
    <citation type="submission" date="2023-04" db="EMBL/GenBank/DDBJ databases">
        <title>Draft Genome sequencing of Naganishia species isolated from polar environments using Oxford Nanopore Technology.</title>
        <authorList>
            <person name="Leo P."/>
            <person name="Venkateswaran K."/>
        </authorList>
    </citation>
    <scope>NUCLEOTIDE SEQUENCE</scope>
    <source>
        <strain evidence="1">MNA-CCFEE 5262</strain>
    </source>
</reference>
<organism evidence="1 2">
    <name type="scientific">Naganishia adeliensis</name>
    <dbReference type="NCBI Taxonomy" id="92952"/>
    <lineage>
        <taxon>Eukaryota</taxon>
        <taxon>Fungi</taxon>
        <taxon>Dikarya</taxon>
        <taxon>Basidiomycota</taxon>
        <taxon>Agaricomycotina</taxon>
        <taxon>Tremellomycetes</taxon>
        <taxon>Filobasidiales</taxon>
        <taxon>Filobasidiaceae</taxon>
        <taxon>Naganishia</taxon>
    </lineage>
</organism>
<gene>
    <name evidence="1" type="ORF">QFC20_005126</name>
</gene>
<protein>
    <submittedName>
        <fullName evidence="1">Uncharacterized protein</fullName>
    </submittedName>
</protein>
<dbReference type="Proteomes" id="UP001230649">
    <property type="component" value="Unassembled WGS sequence"/>
</dbReference>
<accession>A0ACC2VRL3</accession>
<name>A0ACC2VRL3_9TREE</name>
<evidence type="ECO:0000313" key="2">
    <source>
        <dbReference type="Proteomes" id="UP001230649"/>
    </source>
</evidence>
<sequence>MSPDNPFYIPKPDPSQFPPISQRLKPLLPFIFYWMVLTSLAYHLLRMRTLKKEECARRDAQISVLEGLVNRYRAAAGIKTGTELDDQDVTWPDEAEVERELEMVGLRERTHLPDADSETSDFQEARTVGWKEVMFGRKRVKLTEEEEAKAAEKEWRDVVIAAVESTKPPATQATRSSIHPSSIEPTSQGVEMSSASKTKRAPSSAVFM</sequence>
<proteinExistence type="predicted"/>
<dbReference type="EMBL" id="JASBWS010000067">
    <property type="protein sequence ID" value="KAJ9101977.1"/>
    <property type="molecule type" value="Genomic_DNA"/>
</dbReference>
<evidence type="ECO:0000313" key="1">
    <source>
        <dbReference type="EMBL" id="KAJ9101977.1"/>
    </source>
</evidence>
<comment type="caution">
    <text evidence="1">The sequence shown here is derived from an EMBL/GenBank/DDBJ whole genome shotgun (WGS) entry which is preliminary data.</text>
</comment>
<keyword evidence="2" id="KW-1185">Reference proteome</keyword>